<evidence type="ECO:0000259" key="5">
    <source>
        <dbReference type="PROSITE" id="PS50113"/>
    </source>
</evidence>
<name>A0A221T1I2_9DEIO</name>
<evidence type="ECO:0000256" key="2">
    <source>
        <dbReference type="ARBA" id="ARBA00023125"/>
    </source>
</evidence>
<dbReference type="Gene3D" id="3.30.450.20">
    <property type="entry name" value="PAS domain"/>
    <property type="match status" value="1"/>
</dbReference>
<dbReference type="SUPFAM" id="SSF55785">
    <property type="entry name" value="PYP-like sensor domain (PAS domain)"/>
    <property type="match status" value="1"/>
</dbReference>
<dbReference type="STRING" id="317577.GCA_000419625_02960"/>
<dbReference type="PANTHER" id="PTHR46796:SF13">
    <property type="entry name" value="HTH-TYPE TRANSCRIPTIONAL ACTIVATOR RHAS"/>
    <property type="match status" value="1"/>
</dbReference>
<evidence type="ECO:0000259" key="4">
    <source>
        <dbReference type="PROSITE" id="PS01124"/>
    </source>
</evidence>
<dbReference type="Gene3D" id="1.10.10.60">
    <property type="entry name" value="Homeodomain-like"/>
    <property type="match status" value="1"/>
</dbReference>
<keyword evidence="1" id="KW-0805">Transcription regulation</keyword>
<dbReference type="EMBL" id="CP021082">
    <property type="protein sequence ID" value="ASN82739.1"/>
    <property type="molecule type" value="Genomic_DNA"/>
</dbReference>
<keyword evidence="7" id="KW-1185">Reference proteome</keyword>
<dbReference type="RefSeq" id="WP_043779529.1">
    <property type="nucleotide sequence ID" value="NZ_CP021082.1"/>
</dbReference>
<reference evidence="6 7" key="1">
    <citation type="submission" date="2017-05" db="EMBL/GenBank/DDBJ databases">
        <title>The complete genome sequence of Deinococcus ficus isolated from the rhizosphere of the Ficus religiosa L. in Taiwan.</title>
        <authorList>
            <person name="Wu K.-M."/>
            <person name="Liao T.-L."/>
            <person name="Liu Y.-M."/>
            <person name="Young C.-C."/>
            <person name="Tsai S.-F."/>
        </authorList>
    </citation>
    <scope>NUCLEOTIDE SEQUENCE [LARGE SCALE GENOMIC DNA]</scope>
    <source>
        <strain evidence="6 7">CC-FR2-10</strain>
        <plasmid evidence="7">pdfi1</plasmid>
    </source>
</reference>
<dbReference type="Pfam" id="PF12833">
    <property type="entry name" value="HTH_18"/>
    <property type="match status" value="1"/>
</dbReference>
<evidence type="ECO:0000256" key="3">
    <source>
        <dbReference type="ARBA" id="ARBA00023163"/>
    </source>
</evidence>
<sequence>MQDLREWLRPAPDGSWPLETLLDGAPDLMFYVKDLGGRYVSVNDTVRRRSGARHKRDVLGRTAAEVFTGEPGVRSNEQDVRTLREGRELRDVLEMYFGPRGEAIWCLTHKIPLRNAENDVVGLVGVSRDVPASVERHEEFTRVAEALAYMHAHYGEPLRVPSLAARAGLSQDGFERLMRRVCHVTPQQFLIKVRLDAAVALLRDPGRSISDIAHSCGYTDHSAFARKFRAVTGITPQAYRARVLNAP</sequence>
<dbReference type="CDD" id="cd00130">
    <property type="entry name" value="PAS"/>
    <property type="match status" value="1"/>
</dbReference>
<evidence type="ECO:0000313" key="7">
    <source>
        <dbReference type="Proteomes" id="UP000259030"/>
    </source>
</evidence>
<dbReference type="InterPro" id="IPR035965">
    <property type="entry name" value="PAS-like_dom_sf"/>
</dbReference>
<dbReference type="InterPro" id="IPR018062">
    <property type="entry name" value="HTH_AraC-typ_CS"/>
</dbReference>
<dbReference type="Proteomes" id="UP000259030">
    <property type="component" value="Plasmid pDFI1"/>
</dbReference>
<dbReference type="InterPro" id="IPR013656">
    <property type="entry name" value="PAS_4"/>
</dbReference>
<protein>
    <submittedName>
        <fullName evidence="6">AraC family transcriptional regulator</fullName>
    </submittedName>
</protein>
<evidence type="ECO:0000256" key="1">
    <source>
        <dbReference type="ARBA" id="ARBA00023015"/>
    </source>
</evidence>
<dbReference type="InterPro" id="IPR000014">
    <property type="entry name" value="PAS"/>
</dbReference>
<accession>A0A221T1I2</accession>
<dbReference type="PROSITE" id="PS50113">
    <property type="entry name" value="PAC"/>
    <property type="match status" value="1"/>
</dbReference>
<dbReference type="PANTHER" id="PTHR46796">
    <property type="entry name" value="HTH-TYPE TRANSCRIPTIONAL ACTIVATOR RHAS-RELATED"/>
    <property type="match status" value="1"/>
</dbReference>
<keyword evidence="2" id="KW-0238">DNA-binding</keyword>
<dbReference type="PROSITE" id="PS00041">
    <property type="entry name" value="HTH_ARAC_FAMILY_1"/>
    <property type="match status" value="1"/>
</dbReference>
<dbReference type="PRINTS" id="PR00032">
    <property type="entry name" value="HTHARAC"/>
</dbReference>
<gene>
    <name evidence="6" type="ORF">DFI_16410</name>
</gene>
<dbReference type="AlphaFoldDB" id="A0A221T1I2"/>
<geneLocation type="plasmid" evidence="7">
    <name>pdfi1</name>
</geneLocation>
<keyword evidence="6" id="KW-0614">Plasmid</keyword>
<proteinExistence type="predicted"/>
<dbReference type="PROSITE" id="PS01124">
    <property type="entry name" value="HTH_ARAC_FAMILY_2"/>
    <property type="match status" value="1"/>
</dbReference>
<dbReference type="InterPro" id="IPR009057">
    <property type="entry name" value="Homeodomain-like_sf"/>
</dbReference>
<organism evidence="6 7">
    <name type="scientific">Deinococcus ficus</name>
    <dbReference type="NCBI Taxonomy" id="317577"/>
    <lineage>
        <taxon>Bacteria</taxon>
        <taxon>Thermotogati</taxon>
        <taxon>Deinococcota</taxon>
        <taxon>Deinococci</taxon>
        <taxon>Deinococcales</taxon>
        <taxon>Deinococcaceae</taxon>
        <taxon>Deinococcus</taxon>
    </lineage>
</organism>
<dbReference type="InterPro" id="IPR020449">
    <property type="entry name" value="Tscrpt_reg_AraC-type_HTH"/>
</dbReference>
<feature type="domain" description="PAC" evidence="5">
    <location>
        <begin position="90"/>
        <end position="142"/>
    </location>
</feature>
<dbReference type="GO" id="GO:0043565">
    <property type="term" value="F:sequence-specific DNA binding"/>
    <property type="evidence" value="ECO:0007669"/>
    <property type="project" value="InterPro"/>
</dbReference>
<evidence type="ECO:0000313" key="6">
    <source>
        <dbReference type="EMBL" id="ASN82739.1"/>
    </source>
</evidence>
<dbReference type="GO" id="GO:0003700">
    <property type="term" value="F:DNA-binding transcription factor activity"/>
    <property type="evidence" value="ECO:0007669"/>
    <property type="project" value="InterPro"/>
</dbReference>
<dbReference type="SMART" id="SM00342">
    <property type="entry name" value="HTH_ARAC"/>
    <property type="match status" value="1"/>
</dbReference>
<dbReference type="SUPFAM" id="SSF46689">
    <property type="entry name" value="Homeodomain-like"/>
    <property type="match status" value="2"/>
</dbReference>
<feature type="domain" description="HTH araC/xylS-type" evidence="4">
    <location>
        <begin position="144"/>
        <end position="242"/>
    </location>
</feature>
<dbReference type="InterPro" id="IPR000700">
    <property type="entry name" value="PAS-assoc_C"/>
</dbReference>
<dbReference type="KEGG" id="dfc:DFI_16410"/>
<dbReference type="InterPro" id="IPR050204">
    <property type="entry name" value="AraC_XylS_family_regulators"/>
</dbReference>
<dbReference type="InterPro" id="IPR018060">
    <property type="entry name" value="HTH_AraC"/>
</dbReference>
<dbReference type="Pfam" id="PF08448">
    <property type="entry name" value="PAS_4"/>
    <property type="match status" value="1"/>
</dbReference>
<keyword evidence="3" id="KW-0804">Transcription</keyword>
<dbReference type="NCBIfam" id="TIGR00229">
    <property type="entry name" value="sensory_box"/>
    <property type="match status" value="1"/>
</dbReference>